<dbReference type="AlphaFoldDB" id="A0A7X5TSP8"/>
<sequence>MRLTTPLFGSTSAGRASSRLVTLSFLLVGLLALGLLGQHCAKAPAALAASVGQASAAQVTTGQATVQTPSTQAAPTKCDVPLSDDDTATHSATTPHWDVNGPLLSSIEPANAPPLAHQTLRTENRYPVAPSPQDLGICRT</sequence>
<accession>A0A7X5TSP8</accession>
<reference evidence="2 3" key="1">
    <citation type="submission" date="2020-02" db="EMBL/GenBank/DDBJ databases">
        <title>Sequencing the genomes of 1000 actinobacteria strains.</title>
        <authorList>
            <person name="Klenk H.-P."/>
        </authorList>
    </citation>
    <scope>NUCLEOTIDE SEQUENCE [LARGE SCALE GENOMIC DNA]</scope>
    <source>
        <strain evidence="2 3">DSM 27960</strain>
    </source>
</reference>
<dbReference type="RefSeq" id="WP_167149589.1">
    <property type="nucleotide sequence ID" value="NZ_JAAMOX010000001.1"/>
</dbReference>
<evidence type="ECO:0000313" key="2">
    <source>
        <dbReference type="EMBL" id="NIH53736.1"/>
    </source>
</evidence>
<evidence type="ECO:0000313" key="3">
    <source>
        <dbReference type="Proteomes" id="UP000541033"/>
    </source>
</evidence>
<dbReference type="EMBL" id="JAAMOX010000001">
    <property type="protein sequence ID" value="NIH53736.1"/>
    <property type="molecule type" value="Genomic_DNA"/>
</dbReference>
<name>A0A7X5TSP8_9MICO</name>
<keyword evidence="3" id="KW-1185">Reference proteome</keyword>
<feature type="region of interest" description="Disordered" evidence="1">
    <location>
        <begin position="67"/>
        <end position="100"/>
    </location>
</feature>
<evidence type="ECO:0000256" key="1">
    <source>
        <dbReference type="SAM" id="MobiDB-lite"/>
    </source>
</evidence>
<comment type="caution">
    <text evidence="2">The sequence shown here is derived from an EMBL/GenBank/DDBJ whole genome shotgun (WGS) entry which is preliminary data.</text>
</comment>
<protein>
    <submittedName>
        <fullName evidence="2">Uncharacterized protein</fullName>
    </submittedName>
</protein>
<gene>
    <name evidence="2" type="ORF">FHX76_001604</name>
</gene>
<organism evidence="2 3">
    <name type="scientific">Lysinibacter cavernae</name>
    <dbReference type="NCBI Taxonomy" id="1640652"/>
    <lineage>
        <taxon>Bacteria</taxon>
        <taxon>Bacillati</taxon>
        <taxon>Actinomycetota</taxon>
        <taxon>Actinomycetes</taxon>
        <taxon>Micrococcales</taxon>
        <taxon>Microbacteriaceae</taxon>
        <taxon>Lysinibacter</taxon>
    </lineage>
</organism>
<proteinExistence type="predicted"/>
<dbReference type="Proteomes" id="UP000541033">
    <property type="component" value="Unassembled WGS sequence"/>
</dbReference>